<name>A0A835GCF7_SPOEX</name>
<dbReference type="EMBL" id="JACKWZ010000167">
    <property type="protein sequence ID" value="KAF9413205.1"/>
    <property type="molecule type" value="Genomic_DNA"/>
</dbReference>
<feature type="non-terminal residue" evidence="3">
    <location>
        <position position="121"/>
    </location>
</feature>
<dbReference type="Proteomes" id="UP000648187">
    <property type="component" value="Unassembled WGS sequence"/>
</dbReference>
<accession>A0A835GCF7</accession>
<protein>
    <submittedName>
        <fullName evidence="3">Uncharacterized protein</fullName>
    </submittedName>
</protein>
<sequence length="121" mass="13496">SAERLETSHPRQVRGGPPAQCHAPRTVAARALARAWQVDAPPPTPTRRSLQPIAVEKTVAEVFGRSVKRNGPLPRASFVAVRRDYLWKIKIMKHVNEMAGACPCSGTFFVFLNIFMFLNKD</sequence>
<comment type="caution">
    <text evidence="3">The sequence shown here is derived from an EMBL/GenBank/DDBJ whole genome shotgun (WGS) entry which is preliminary data.</text>
</comment>
<gene>
    <name evidence="3" type="ORF">HW555_008485</name>
</gene>
<keyword evidence="4" id="KW-1185">Reference proteome</keyword>
<keyword evidence="2" id="KW-1133">Transmembrane helix</keyword>
<feature type="transmembrane region" description="Helical" evidence="2">
    <location>
        <begin position="98"/>
        <end position="118"/>
    </location>
</feature>
<evidence type="ECO:0000313" key="4">
    <source>
        <dbReference type="Proteomes" id="UP000648187"/>
    </source>
</evidence>
<reference evidence="3" key="1">
    <citation type="submission" date="2020-08" db="EMBL/GenBank/DDBJ databases">
        <title>Spodoptera exigua strain:BAW_Kor-Di-RS1 Genome sequencing and assembly.</title>
        <authorList>
            <person name="Kim J."/>
            <person name="Nam H.Y."/>
            <person name="Kwon M."/>
            <person name="Choi J.H."/>
            <person name="Cho S.R."/>
            <person name="Kim G.-H."/>
        </authorList>
    </citation>
    <scope>NUCLEOTIDE SEQUENCE</scope>
    <source>
        <strain evidence="3">BAW_Kor-Di-RS1</strain>
        <tissue evidence="3">Whole-body</tissue>
    </source>
</reference>
<organism evidence="3 4">
    <name type="scientific">Spodoptera exigua</name>
    <name type="common">Beet armyworm</name>
    <name type="synonym">Noctua fulgens</name>
    <dbReference type="NCBI Taxonomy" id="7107"/>
    <lineage>
        <taxon>Eukaryota</taxon>
        <taxon>Metazoa</taxon>
        <taxon>Ecdysozoa</taxon>
        <taxon>Arthropoda</taxon>
        <taxon>Hexapoda</taxon>
        <taxon>Insecta</taxon>
        <taxon>Pterygota</taxon>
        <taxon>Neoptera</taxon>
        <taxon>Endopterygota</taxon>
        <taxon>Lepidoptera</taxon>
        <taxon>Glossata</taxon>
        <taxon>Ditrysia</taxon>
        <taxon>Noctuoidea</taxon>
        <taxon>Noctuidae</taxon>
        <taxon>Amphipyrinae</taxon>
        <taxon>Spodoptera</taxon>
    </lineage>
</organism>
<evidence type="ECO:0000256" key="1">
    <source>
        <dbReference type="SAM" id="MobiDB-lite"/>
    </source>
</evidence>
<dbReference type="AlphaFoldDB" id="A0A835GCF7"/>
<keyword evidence="2" id="KW-0812">Transmembrane</keyword>
<proteinExistence type="predicted"/>
<keyword evidence="2" id="KW-0472">Membrane</keyword>
<feature type="region of interest" description="Disordered" evidence="1">
    <location>
        <begin position="1"/>
        <end position="24"/>
    </location>
</feature>
<evidence type="ECO:0000313" key="3">
    <source>
        <dbReference type="EMBL" id="KAF9413205.1"/>
    </source>
</evidence>
<evidence type="ECO:0000256" key="2">
    <source>
        <dbReference type="SAM" id="Phobius"/>
    </source>
</evidence>